<keyword evidence="1" id="KW-0472">Membrane</keyword>
<evidence type="ECO:0000256" key="1">
    <source>
        <dbReference type="SAM" id="Phobius"/>
    </source>
</evidence>
<dbReference type="Proteomes" id="UP000298049">
    <property type="component" value="Chromosome"/>
</dbReference>
<sequence>MRNLLVLALVILPLYAAFYAHSRLAAQTPNNKQLWLTHILLVTVGLAFGWAVSSVYLDTSGLETPAAFLGAFGAAHIPAAIILFLKRLRAKQLDDGH</sequence>
<dbReference type="RefSeq" id="WP_136549716.1">
    <property type="nucleotide sequence ID" value="NZ_CP031093.1"/>
</dbReference>
<dbReference type="KEGG" id="hmi:soil367_14310"/>
<name>A0A4P7XIS9_9ALTE</name>
<reference evidence="2 3" key="1">
    <citation type="submission" date="2018-07" db="EMBL/GenBank/DDBJ databases">
        <title>Marsedoiliclastica nanhaica gen. nov. sp. nov., a novel marine hydrocarbonoclastic bacterium isolated from an in-situ enriched hydrocarbon-degrading consortium in deep-sea sediment.</title>
        <authorList>
            <person name="Dong C."/>
            <person name="Ma T."/>
            <person name="Liu R."/>
            <person name="Shao Z."/>
        </authorList>
    </citation>
    <scope>NUCLEOTIDE SEQUENCE [LARGE SCALE GENOMIC DNA]</scope>
    <source>
        <strain evidence="3">soil36-7</strain>
    </source>
</reference>
<keyword evidence="3" id="KW-1185">Reference proteome</keyword>
<organism evidence="2 3">
    <name type="scientific">Hydrocarboniclastica marina</name>
    <dbReference type="NCBI Taxonomy" id="2259620"/>
    <lineage>
        <taxon>Bacteria</taxon>
        <taxon>Pseudomonadati</taxon>
        <taxon>Pseudomonadota</taxon>
        <taxon>Gammaproteobacteria</taxon>
        <taxon>Alteromonadales</taxon>
        <taxon>Alteromonadaceae</taxon>
        <taxon>Hydrocarboniclastica</taxon>
    </lineage>
</organism>
<keyword evidence="1" id="KW-1133">Transmembrane helix</keyword>
<gene>
    <name evidence="2" type="ORF">soil367_14310</name>
</gene>
<dbReference type="AlphaFoldDB" id="A0A4P7XIS9"/>
<accession>A0A4P7XIS9</accession>
<protein>
    <submittedName>
        <fullName evidence="2">Uncharacterized protein</fullName>
    </submittedName>
</protein>
<evidence type="ECO:0000313" key="3">
    <source>
        <dbReference type="Proteomes" id="UP000298049"/>
    </source>
</evidence>
<feature type="transmembrane region" description="Helical" evidence="1">
    <location>
        <begin position="35"/>
        <end position="57"/>
    </location>
</feature>
<dbReference type="OrthoDB" id="5772845at2"/>
<proteinExistence type="predicted"/>
<dbReference type="EMBL" id="CP031093">
    <property type="protein sequence ID" value="QCF27011.1"/>
    <property type="molecule type" value="Genomic_DNA"/>
</dbReference>
<feature type="transmembrane region" description="Helical" evidence="1">
    <location>
        <begin position="66"/>
        <end position="85"/>
    </location>
</feature>
<keyword evidence="1" id="KW-0812">Transmembrane</keyword>
<evidence type="ECO:0000313" key="2">
    <source>
        <dbReference type="EMBL" id="QCF27011.1"/>
    </source>
</evidence>